<name>A0A2U1KDI6_ARTAN</name>
<feature type="compositionally biased region" description="Polar residues" evidence="1">
    <location>
        <begin position="19"/>
        <end position="39"/>
    </location>
</feature>
<evidence type="ECO:0000313" key="3">
    <source>
        <dbReference type="Proteomes" id="UP000245207"/>
    </source>
</evidence>
<dbReference type="Proteomes" id="UP000245207">
    <property type="component" value="Unassembled WGS sequence"/>
</dbReference>
<feature type="region of interest" description="Disordered" evidence="1">
    <location>
        <begin position="1"/>
        <end position="40"/>
    </location>
</feature>
<dbReference type="EMBL" id="PKPP01021915">
    <property type="protein sequence ID" value="PWA34673.1"/>
    <property type="molecule type" value="Genomic_DNA"/>
</dbReference>
<dbReference type="GO" id="GO:0030488">
    <property type="term" value="P:tRNA methylation"/>
    <property type="evidence" value="ECO:0007669"/>
    <property type="project" value="TreeGrafter"/>
</dbReference>
<proteinExistence type="predicted"/>
<dbReference type="GO" id="GO:0002098">
    <property type="term" value="P:tRNA wobble uridine modification"/>
    <property type="evidence" value="ECO:0007669"/>
    <property type="project" value="TreeGrafter"/>
</dbReference>
<dbReference type="PANTHER" id="PTHR11806:SF0">
    <property type="entry name" value="PROTEIN MTO1 HOMOLOG, MITOCHONDRIAL"/>
    <property type="match status" value="1"/>
</dbReference>
<accession>A0A2U1KDI6</accession>
<dbReference type="InterPro" id="IPR036188">
    <property type="entry name" value="FAD/NAD-bd_sf"/>
</dbReference>
<reference evidence="2 3" key="1">
    <citation type="journal article" date="2018" name="Mol. Plant">
        <title>The genome of Artemisia annua provides insight into the evolution of Asteraceae family and artemisinin biosynthesis.</title>
        <authorList>
            <person name="Shen Q."/>
            <person name="Zhang L."/>
            <person name="Liao Z."/>
            <person name="Wang S."/>
            <person name="Yan T."/>
            <person name="Shi P."/>
            <person name="Liu M."/>
            <person name="Fu X."/>
            <person name="Pan Q."/>
            <person name="Wang Y."/>
            <person name="Lv Z."/>
            <person name="Lu X."/>
            <person name="Zhang F."/>
            <person name="Jiang W."/>
            <person name="Ma Y."/>
            <person name="Chen M."/>
            <person name="Hao X."/>
            <person name="Li L."/>
            <person name="Tang Y."/>
            <person name="Lv G."/>
            <person name="Zhou Y."/>
            <person name="Sun X."/>
            <person name="Brodelius P.E."/>
            <person name="Rose J.K.C."/>
            <person name="Tang K."/>
        </authorList>
    </citation>
    <scope>NUCLEOTIDE SEQUENCE [LARGE SCALE GENOMIC DNA]</scope>
    <source>
        <strain evidence="3">cv. Huhao1</strain>
        <tissue evidence="2">Leaf</tissue>
    </source>
</reference>
<protein>
    <submittedName>
        <fullName evidence="2">Glucose-inhibited division family A protein</fullName>
    </submittedName>
</protein>
<dbReference type="AlphaFoldDB" id="A0A2U1KDI6"/>
<keyword evidence="3" id="KW-1185">Reference proteome</keyword>
<gene>
    <name evidence="2" type="ORF">CTI12_AA586840</name>
</gene>
<dbReference type="PANTHER" id="PTHR11806">
    <property type="entry name" value="GLUCOSE INHIBITED DIVISION PROTEIN A"/>
    <property type="match status" value="1"/>
</dbReference>
<dbReference type="Gene3D" id="3.50.50.60">
    <property type="entry name" value="FAD/NAD(P)-binding domain"/>
    <property type="match status" value="1"/>
</dbReference>
<sequence length="62" mass="6902">MEKEGEIIMDSVDNDRTESQGLISGTNSTRHAKGKSSNVLERESSYIGTLIYDLVTKDLRDP</sequence>
<dbReference type="InterPro" id="IPR002218">
    <property type="entry name" value="MnmG-rel"/>
</dbReference>
<dbReference type="OrthoDB" id="3329at2759"/>
<evidence type="ECO:0000313" key="2">
    <source>
        <dbReference type="EMBL" id="PWA34673.1"/>
    </source>
</evidence>
<dbReference type="STRING" id="35608.A0A2U1KDI6"/>
<comment type="caution">
    <text evidence="2">The sequence shown here is derived from an EMBL/GenBank/DDBJ whole genome shotgun (WGS) entry which is preliminary data.</text>
</comment>
<evidence type="ECO:0000256" key="1">
    <source>
        <dbReference type="SAM" id="MobiDB-lite"/>
    </source>
</evidence>
<dbReference type="GO" id="GO:0050660">
    <property type="term" value="F:flavin adenine dinucleotide binding"/>
    <property type="evidence" value="ECO:0007669"/>
    <property type="project" value="InterPro"/>
</dbReference>
<organism evidence="2 3">
    <name type="scientific">Artemisia annua</name>
    <name type="common">Sweet wormwood</name>
    <dbReference type="NCBI Taxonomy" id="35608"/>
    <lineage>
        <taxon>Eukaryota</taxon>
        <taxon>Viridiplantae</taxon>
        <taxon>Streptophyta</taxon>
        <taxon>Embryophyta</taxon>
        <taxon>Tracheophyta</taxon>
        <taxon>Spermatophyta</taxon>
        <taxon>Magnoliopsida</taxon>
        <taxon>eudicotyledons</taxon>
        <taxon>Gunneridae</taxon>
        <taxon>Pentapetalae</taxon>
        <taxon>asterids</taxon>
        <taxon>campanulids</taxon>
        <taxon>Asterales</taxon>
        <taxon>Asteraceae</taxon>
        <taxon>Asteroideae</taxon>
        <taxon>Anthemideae</taxon>
        <taxon>Artemisiinae</taxon>
        <taxon>Artemisia</taxon>
    </lineage>
</organism>